<gene>
    <name evidence="2" type="ORF">BDK92_6225</name>
</gene>
<dbReference type="AlphaFoldDB" id="A0A495JTD3"/>
<name>A0A495JTD3_9ACTN</name>
<proteinExistence type="predicted"/>
<dbReference type="GO" id="GO:0046464">
    <property type="term" value="P:acylglycerol catabolic process"/>
    <property type="evidence" value="ECO:0007669"/>
    <property type="project" value="TreeGrafter"/>
</dbReference>
<dbReference type="PRINTS" id="PR00111">
    <property type="entry name" value="ABHYDROLASE"/>
</dbReference>
<organism evidence="2 3">
    <name type="scientific">Micromonospora pisi</name>
    <dbReference type="NCBI Taxonomy" id="589240"/>
    <lineage>
        <taxon>Bacteria</taxon>
        <taxon>Bacillati</taxon>
        <taxon>Actinomycetota</taxon>
        <taxon>Actinomycetes</taxon>
        <taxon>Micromonosporales</taxon>
        <taxon>Micromonosporaceae</taxon>
        <taxon>Micromonospora</taxon>
    </lineage>
</organism>
<evidence type="ECO:0000313" key="2">
    <source>
        <dbReference type="EMBL" id="RKR91808.1"/>
    </source>
</evidence>
<dbReference type="GO" id="GO:0016020">
    <property type="term" value="C:membrane"/>
    <property type="evidence" value="ECO:0007669"/>
    <property type="project" value="TreeGrafter"/>
</dbReference>
<evidence type="ECO:0000313" key="3">
    <source>
        <dbReference type="Proteomes" id="UP000277671"/>
    </source>
</evidence>
<protein>
    <submittedName>
        <fullName evidence="2">Pimeloyl-ACP methyl ester carboxylesterase</fullName>
    </submittedName>
</protein>
<reference evidence="2 3" key="1">
    <citation type="submission" date="2018-10" db="EMBL/GenBank/DDBJ databases">
        <title>Sequencing the genomes of 1000 actinobacteria strains.</title>
        <authorList>
            <person name="Klenk H.-P."/>
        </authorList>
    </citation>
    <scope>NUCLEOTIDE SEQUENCE [LARGE SCALE GENOMIC DNA]</scope>
    <source>
        <strain evidence="2 3">DSM 45175</strain>
    </source>
</reference>
<dbReference type="Pfam" id="PF00561">
    <property type="entry name" value="Abhydrolase_1"/>
    <property type="match status" value="1"/>
</dbReference>
<dbReference type="InterPro" id="IPR050266">
    <property type="entry name" value="AB_hydrolase_sf"/>
</dbReference>
<dbReference type="PANTHER" id="PTHR43798">
    <property type="entry name" value="MONOACYLGLYCEROL LIPASE"/>
    <property type="match status" value="1"/>
</dbReference>
<dbReference type="SUPFAM" id="SSF53474">
    <property type="entry name" value="alpha/beta-Hydrolases"/>
    <property type="match status" value="1"/>
</dbReference>
<evidence type="ECO:0000259" key="1">
    <source>
        <dbReference type="Pfam" id="PF00561"/>
    </source>
</evidence>
<comment type="caution">
    <text evidence="2">The sequence shown here is derived from an EMBL/GenBank/DDBJ whole genome shotgun (WGS) entry which is preliminary data.</text>
</comment>
<keyword evidence="3" id="KW-1185">Reference proteome</keyword>
<dbReference type="Proteomes" id="UP000277671">
    <property type="component" value="Unassembled WGS sequence"/>
</dbReference>
<dbReference type="RefSeq" id="WP_170208743.1">
    <property type="nucleotide sequence ID" value="NZ_RBKT01000001.1"/>
</dbReference>
<dbReference type="EMBL" id="RBKT01000001">
    <property type="protein sequence ID" value="RKR91808.1"/>
    <property type="molecule type" value="Genomic_DNA"/>
</dbReference>
<dbReference type="InterPro" id="IPR029058">
    <property type="entry name" value="AB_hydrolase_fold"/>
</dbReference>
<dbReference type="GO" id="GO:0047372">
    <property type="term" value="F:monoacylglycerol lipase activity"/>
    <property type="evidence" value="ECO:0007669"/>
    <property type="project" value="TreeGrafter"/>
</dbReference>
<feature type="domain" description="AB hydrolase-1" evidence="1">
    <location>
        <begin position="46"/>
        <end position="259"/>
    </location>
</feature>
<sequence length="285" mass="31360">MTRSANQTIRTQFRDIDGLNVRFAESEDRTEHALLLNPWPESLFAFEPIWTRLAEHAHLVAIDLPGFGHSEGRDELMSPRAMGEFVIRAADTFGLDNPHVVGPDVGTGAALFAAAQHPGRLRSLVVGSGGAAVRIQLGGALKDWVEAPDLDSFRSLDPRQIVASTLGSIERYVLPDSVREDYLSAYEGDRFVESMRYARAYPTDLPILRDLLPKVQTPVQIIAGEHDSAVPPVNAEFLHQRLPNSKLDCLDAGHFTWEDDADRYAALVTSWWDGGYATAGSGSPR</sequence>
<dbReference type="PANTHER" id="PTHR43798:SF33">
    <property type="entry name" value="HYDROLASE, PUTATIVE (AFU_ORTHOLOGUE AFUA_2G14860)-RELATED"/>
    <property type="match status" value="1"/>
</dbReference>
<dbReference type="Gene3D" id="3.40.50.1820">
    <property type="entry name" value="alpha/beta hydrolase"/>
    <property type="match status" value="1"/>
</dbReference>
<accession>A0A495JTD3</accession>
<dbReference type="InterPro" id="IPR000073">
    <property type="entry name" value="AB_hydrolase_1"/>
</dbReference>